<dbReference type="GO" id="GO:0016787">
    <property type="term" value="F:hydrolase activity"/>
    <property type="evidence" value="ECO:0007669"/>
    <property type="project" value="UniProtKB-KW"/>
</dbReference>
<evidence type="ECO:0000259" key="2">
    <source>
        <dbReference type="Pfam" id="PF04471"/>
    </source>
</evidence>
<name>A0ABD6D760_9EURY</name>
<feature type="compositionally biased region" description="Low complexity" evidence="1">
    <location>
        <begin position="168"/>
        <end position="178"/>
    </location>
</feature>
<feature type="compositionally biased region" description="Pro residues" evidence="1">
    <location>
        <begin position="179"/>
        <end position="192"/>
    </location>
</feature>
<organism evidence="3 4">
    <name type="scientific">Halohasta litorea</name>
    <dbReference type="NCBI Taxonomy" id="869891"/>
    <lineage>
        <taxon>Archaea</taxon>
        <taxon>Methanobacteriati</taxon>
        <taxon>Methanobacteriota</taxon>
        <taxon>Stenosarchaea group</taxon>
        <taxon>Halobacteria</taxon>
        <taxon>Halobacteriales</taxon>
        <taxon>Haloferacaceae</taxon>
        <taxon>Halohasta</taxon>
    </lineage>
</organism>
<gene>
    <name evidence="3" type="ORF">ACFSBW_03515</name>
</gene>
<dbReference type="InterPro" id="IPR011335">
    <property type="entry name" value="Restrct_endonuc-II-like"/>
</dbReference>
<feature type="domain" description="Restriction endonuclease type IV Mrr" evidence="2">
    <location>
        <begin position="59"/>
        <end position="163"/>
    </location>
</feature>
<keyword evidence="3" id="KW-0255">Endonuclease</keyword>
<proteinExistence type="predicted"/>
<dbReference type="RefSeq" id="WP_256394634.1">
    <property type="nucleotide sequence ID" value="NZ_JANHDJ010000001.1"/>
</dbReference>
<dbReference type="EC" id="3.1.21.-" evidence="3"/>
<feature type="region of interest" description="Disordered" evidence="1">
    <location>
        <begin position="1"/>
        <end position="58"/>
    </location>
</feature>
<dbReference type="GO" id="GO:0004519">
    <property type="term" value="F:endonuclease activity"/>
    <property type="evidence" value="ECO:0007669"/>
    <property type="project" value="UniProtKB-KW"/>
</dbReference>
<dbReference type="AlphaFoldDB" id="A0ABD6D760"/>
<evidence type="ECO:0000313" key="3">
    <source>
        <dbReference type="EMBL" id="MFD1640943.1"/>
    </source>
</evidence>
<keyword evidence="3" id="KW-0378">Hydrolase</keyword>
<dbReference type="Proteomes" id="UP001597052">
    <property type="component" value="Unassembled WGS sequence"/>
</dbReference>
<dbReference type="SUPFAM" id="SSF52980">
    <property type="entry name" value="Restriction endonuclease-like"/>
    <property type="match status" value="1"/>
</dbReference>
<dbReference type="Pfam" id="PF04471">
    <property type="entry name" value="Mrr_cat"/>
    <property type="match status" value="1"/>
</dbReference>
<keyword evidence="3" id="KW-0540">Nuclease</keyword>
<feature type="region of interest" description="Disordered" evidence="1">
    <location>
        <begin position="168"/>
        <end position="194"/>
    </location>
</feature>
<protein>
    <submittedName>
        <fullName evidence="3">Restriction endonuclease</fullName>
        <ecNumber evidence="3">3.1.21.-</ecNumber>
    </submittedName>
</protein>
<evidence type="ECO:0000313" key="4">
    <source>
        <dbReference type="Proteomes" id="UP001597052"/>
    </source>
</evidence>
<reference evidence="3 4" key="1">
    <citation type="journal article" date="2019" name="Int. J. Syst. Evol. Microbiol.">
        <title>The Global Catalogue of Microorganisms (GCM) 10K type strain sequencing project: providing services to taxonomists for standard genome sequencing and annotation.</title>
        <authorList>
            <consortium name="The Broad Institute Genomics Platform"/>
            <consortium name="The Broad Institute Genome Sequencing Center for Infectious Disease"/>
            <person name="Wu L."/>
            <person name="Ma J."/>
        </authorList>
    </citation>
    <scope>NUCLEOTIDE SEQUENCE [LARGE SCALE GENOMIC DNA]</scope>
    <source>
        <strain evidence="3 4">CGMCC 1.10593</strain>
    </source>
</reference>
<dbReference type="InterPro" id="IPR007560">
    <property type="entry name" value="Restrct_endonuc_IV_Mrr"/>
</dbReference>
<comment type="caution">
    <text evidence="3">The sequence shown here is derived from an EMBL/GenBank/DDBJ whole genome shotgun (WGS) entry which is preliminary data.</text>
</comment>
<keyword evidence="4" id="KW-1185">Reference proteome</keyword>
<feature type="compositionally biased region" description="Polar residues" evidence="1">
    <location>
        <begin position="31"/>
        <end position="43"/>
    </location>
</feature>
<evidence type="ECO:0000256" key="1">
    <source>
        <dbReference type="SAM" id="MobiDB-lite"/>
    </source>
</evidence>
<accession>A0ABD6D760</accession>
<sequence length="210" mass="23205">MTDNPNSSADTNTDENTTPEDTTETHPKADPQQTNTNTEQSTDPPRETTPGRGPGHGKWLEDRVATALEEWGYRTTTRTQLLALTADVAARREEPQDDPSDFLVVECKDWATKLVGEQTIIRLCLLAFIARAMPVLCHTTHLTDHAWELAQAYDVRLLTLDDLDKDQLPPLTARRPPAGTTPPPTGRVPPRPSFAAPIVTVSDASLRVRH</sequence>
<dbReference type="EMBL" id="JBHUDM010000001">
    <property type="protein sequence ID" value="MFD1640943.1"/>
    <property type="molecule type" value="Genomic_DNA"/>
</dbReference>